<keyword evidence="3" id="KW-1185">Reference proteome</keyword>
<dbReference type="PANTHER" id="PTHR33318:SF4">
    <property type="entry name" value="OS04G0511700 PROTEIN"/>
    <property type="match status" value="1"/>
</dbReference>
<feature type="region of interest" description="Disordered" evidence="1">
    <location>
        <begin position="390"/>
        <end position="412"/>
    </location>
</feature>
<accession>A0AAV1DIV0</accession>
<organism evidence="2 3">
    <name type="scientific">Oldenlandia corymbosa var. corymbosa</name>
    <dbReference type="NCBI Taxonomy" id="529605"/>
    <lineage>
        <taxon>Eukaryota</taxon>
        <taxon>Viridiplantae</taxon>
        <taxon>Streptophyta</taxon>
        <taxon>Embryophyta</taxon>
        <taxon>Tracheophyta</taxon>
        <taxon>Spermatophyta</taxon>
        <taxon>Magnoliopsida</taxon>
        <taxon>eudicotyledons</taxon>
        <taxon>Gunneridae</taxon>
        <taxon>Pentapetalae</taxon>
        <taxon>asterids</taxon>
        <taxon>lamiids</taxon>
        <taxon>Gentianales</taxon>
        <taxon>Rubiaceae</taxon>
        <taxon>Rubioideae</taxon>
        <taxon>Spermacoceae</taxon>
        <taxon>Hedyotis-Oldenlandia complex</taxon>
        <taxon>Oldenlandia</taxon>
    </lineage>
</organism>
<feature type="region of interest" description="Disordered" evidence="1">
    <location>
        <begin position="277"/>
        <end position="354"/>
    </location>
</feature>
<feature type="region of interest" description="Disordered" evidence="1">
    <location>
        <begin position="213"/>
        <end position="242"/>
    </location>
</feature>
<feature type="region of interest" description="Disordered" evidence="1">
    <location>
        <begin position="62"/>
        <end position="92"/>
    </location>
</feature>
<dbReference type="Proteomes" id="UP001161247">
    <property type="component" value="Chromosome 5"/>
</dbReference>
<feature type="compositionally biased region" description="Basic residues" evidence="1">
    <location>
        <begin position="12"/>
        <end position="35"/>
    </location>
</feature>
<feature type="region of interest" description="Disordered" evidence="1">
    <location>
        <begin position="11"/>
        <end position="37"/>
    </location>
</feature>
<feature type="compositionally biased region" description="Acidic residues" evidence="1">
    <location>
        <begin position="163"/>
        <end position="194"/>
    </location>
</feature>
<name>A0AAV1DIV0_OLDCO</name>
<dbReference type="EMBL" id="OX459122">
    <property type="protein sequence ID" value="CAI9107568.1"/>
    <property type="molecule type" value="Genomic_DNA"/>
</dbReference>
<evidence type="ECO:0000313" key="3">
    <source>
        <dbReference type="Proteomes" id="UP001161247"/>
    </source>
</evidence>
<gene>
    <name evidence="2" type="ORF">OLC1_LOCUS15855</name>
</gene>
<feature type="region of interest" description="Disordered" evidence="1">
    <location>
        <begin position="421"/>
        <end position="440"/>
    </location>
</feature>
<feature type="compositionally biased region" description="Polar residues" evidence="1">
    <location>
        <begin position="302"/>
        <end position="312"/>
    </location>
</feature>
<dbReference type="GO" id="GO:0007142">
    <property type="term" value="P:male meiosis II"/>
    <property type="evidence" value="ECO:0007669"/>
    <property type="project" value="InterPro"/>
</dbReference>
<proteinExistence type="predicted"/>
<evidence type="ECO:0000256" key="1">
    <source>
        <dbReference type="SAM" id="MobiDB-lite"/>
    </source>
</evidence>
<feature type="compositionally biased region" description="Low complexity" evidence="1">
    <location>
        <begin position="392"/>
        <end position="403"/>
    </location>
</feature>
<feature type="compositionally biased region" description="Polar residues" evidence="1">
    <location>
        <begin position="342"/>
        <end position="354"/>
    </location>
</feature>
<dbReference type="AlphaFoldDB" id="A0AAV1DIV0"/>
<sequence length="472" mass="52918">MGCFLGCFGKSKDRRRRNKQRNKVIPRYQQRHGSQHHLQIQNVLSAEEEGIKESPVVHLVPALSDKPGEQSTVNSQSSDKPEEQSSSNTKKKVTFDANVTTYEHVSVFESVDSLPEHKEASHQGKEDTGVSSSDSRLTSEDDSVTSSVASYPPNHRYQNCRDSDDEVEECGDSELEDDDYDEEEDYSDFDDDAEDRIVGQDIWSESILTESMESRTNNLKKRPSLEEQVDSSKEMPFMPNQDVETVGPKVYARNRSDYVHPVLNPVENLTQWKTMKSKGTSQLKLQKENVTADFEAPLPFSSEPTFRQSSSRSKPKSEQRKSSSEQPAVDASLSTWLAGPESTPTRTTSVGSLESVTYEKVSSISQGSNSVRSFEDRPILGALTVEEIRQMSAASSPRKSPSRSPDEMPIIGTVGTYWNDSVSSKESRSASSYKGIPNTTSKYREDKRVNWHSTPFETRLERALNRRTAGEV</sequence>
<feature type="region of interest" description="Disordered" evidence="1">
    <location>
        <begin position="114"/>
        <end position="195"/>
    </location>
</feature>
<dbReference type="InterPro" id="IPR039300">
    <property type="entry name" value="JASON"/>
</dbReference>
<feature type="compositionally biased region" description="Polar residues" evidence="1">
    <location>
        <begin position="69"/>
        <end position="88"/>
    </location>
</feature>
<dbReference type="PANTHER" id="PTHR33318">
    <property type="entry name" value="ASPARTYL/GLUTAMYL-TRNA(ASN/GLN) AMIDOTRANSFERASE SUBUNIT"/>
    <property type="match status" value="1"/>
</dbReference>
<feature type="compositionally biased region" description="Basic and acidic residues" evidence="1">
    <location>
        <begin position="114"/>
        <end position="128"/>
    </location>
</feature>
<evidence type="ECO:0000313" key="2">
    <source>
        <dbReference type="EMBL" id="CAI9107568.1"/>
    </source>
</evidence>
<reference evidence="2" key="1">
    <citation type="submission" date="2023-03" db="EMBL/GenBank/DDBJ databases">
        <authorList>
            <person name="Julca I."/>
        </authorList>
    </citation>
    <scope>NUCLEOTIDE SEQUENCE</scope>
</reference>
<protein>
    <submittedName>
        <fullName evidence="2">OLC1v1006952C2</fullName>
    </submittedName>
</protein>